<dbReference type="EMBL" id="SFCC01000013">
    <property type="protein sequence ID" value="RZQ61264.1"/>
    <property type="molecule type" value="Genomic_DNA"/>
</dbReference>
<name>A0A4Q7J5H2_9PSEU</name>
<protein>
    <submittedName>
        <fullName evidence="2">Uncharacterized protein</fullName>
    </submittedName>
</protein>
<feature type="transmembrane region" description="Helical" evidence="1">
    <location>
        <begin position="27"/>
        <end position="49"/>
    </location>
</feature>
<gene>
    <name evidence="2" type="ORF">EWH70_25710</name>
</gene>
<dbReference type="OrthoDB" id="4230291at2"/>
<reference evidence="2 3" key="1">
    <citation type="submission" date="2019-02" db="EMBL/GenBank/DDBJ databases">
        <title>Draft genome sequence of Amycolatopsis sp. 8-3EHSu isolated from roots of Suaeda maritima.</title>
        <authorList>
            <person name="Duangmal K."/>
            <person name="Chantavorakit T."/>
        </authorList>
    </citation>
    <scope>NUCLEOTIDE SEQUENCE [LARGE SCALE GENOMIC DNA]</scope>
    <source>
        <strain evidence="2 3">8-3EHSu</strain>
    </source>
</reference>
<comment type="caution">
    <text evidence="2">The sequence shown here is derived from an EMBL/GenBank/DDBJ whole genome shotgun (WGS) entry which is preliminary data.</text>
</comment>
<dbReference type="AlphaFoldDB" id="A0A4Q7J5H2"/>
<feature type="transmembrane region" description="Helical" evidence="1">
    <location>
        <begin position="89"/>
        <end position="108"/>
    </location>
</feature>
<evidence type="ECO:0000313" key="2">
    <source>
        <dbReference type="EMBL" id="RZQ61264.1"/>
    </source>
</evidence>
<evidence type="ECO:0000313" key="3">
    <source>
        <dbReference type="Proteomes" id="UP000292003"/>
    </source>
</evidence>
<dbReference type="RefSeq" id="WP_130478078.1">
    <property type="nucleotide sequence ID" value="NZ_SFCC01000013.1"/>
</dbReference>
<keyword evidence="1" id="KW-0472">Membrane</keyword>
<keyword evidence="1" id="KW-0812">Transmembrane</keyword>
<feature type="transmembrane region" description="Helical" evidence="1">
    <location>
        <begin position="114"/>
        <end position="132"/>
    </location>
</feature>
<sequence>MTKQPNSPTSVTDPDAREKLHIARSLLGGYAAVSVLTLLAIVVFSGNAAMVTEAVWIRGSILAVASLVTFAIGVSMARGSRRDYRRVRLIAGAQVVAIVVIESVPGAFPVWFKIENGVCGALLVIVVLLTFARSVRTTFAAR</sequence>
<dbReference type="Proteomes" id="UP000292003">
    <property type="component" value="Unassembled WGS sequence"/>
</dbReference>
<evidence type="ECO:0000256" key="1">
    <source>
        <dbReference type="SAM" id="Phobius"/>
    </source>
</evidence>
<keyword evidence="1" id="KW-1133">Transmembrane helix</keyword>
<feature type="transmembrane region" description="Helical" evidence="1">
    <location>
        <begin position="55"/>
        <end position="77"/>
    </location>
</feature>
<organism evidence="2 3">
    <name type="scientific">Amycolatopsis suaedae</name>
    <dbReference type="NCBI Taxonomy" id="2510978"/>
    <lineage>
        <taxon>Bacteria</taxon>
        <taxon>Bacillati</taxon>
        <taxon>Actinomycetota</taxon>
        <taxon>Actinomycetes</taxon>
        <taxon>Pseudonocardiales</taxon>
        <taxon>Pseudonocardiaceae</taxon>
        <taxon>Amycolatopsis</taxon>
    </lineage>
</organism>
<accession>A0A4Q7J5H2</accession>
<proteinExistence type="predicted"/>
<keyword evidence="3" id="KW-1185">Reference proteome</keyword>